<comment type="caution">
    <text evidence="1">The sequence shown here is derived from an EMBL/GenBank/DDBJ whole genome shotgun (WGS) entry which is preliminary data.</text>
</comment>
<keyword evidence="2" id="KW-1185">Reference proteome</keyword>
<evidence type="ECO:0000313" key="1">
    <source>
        <dbReference type="EMBL" id="TWI27011.1"/>
    </source>
</evidence>
<dbReference type="AlphaFoldDB" id="A0A562N563"/>
<accession>A0A562N563</accession>
<name>A0A562N563_9HYPH</name>
<dbReference type="EMBL" id="VLKT01000044">
    <property type="protein sequence ID" value="TWI27011.1"/>
    <property type="molecule type" value="Genomic_DNA"/>
</dbReference>
<gene>
    <name evidence="1" type="ORF">IQ26_05707</name>
</gene>
<dbReference type="Proteomes" id="UP000317122">
    <property type="component" value="Unassembled WGS sequence"/>
</dbReference>
<proteinExistence type="predicted"/>
<sequence length="42" mass="4747">MPMMMMMTPIMLMLSLMLDAAYSLVIMPITALIMIASRQPSR</sequence>
<protein>
    <submittedName>
        <fullName evidence="1">Uncharacterized protein</fullName>
    </submittedName>
</protein>
<organism evidence="1 2">
    <name type="scientific">Mesorhizobium tianshanense</name>
    <dbReference type="NCBI Taxonomy" id="39844"/>
    <lineage>
        <taxon>Bacteria</taxon>
        <taxon>Pseudomonadati</taxon>
        <taxon>Pseudomonadota</taxon>
        <taxon>Alphaproteobacteria</taxon>
        <taxon>Hyphomicrobiales</taxon>
        <taxon>Phyllobacteriaceae</taxon>
        <taxon>Mesorhizobium</taxon>
    </lineage>
</organism>
<reference evidence="1 2" key="1">
    <citation type="journal article" date="2015" name="Stand. Genomic Sci.">
        <title>Genomic Encyclopedia of Bacterial and Archaeal Type Strains, Phase III: the genomes of soil and plant-associated and newly described type strains.</title>
        <authorList>
            <person name="Whitman W.B."/>
            <person name="Woyke T."/>
            <person name="Klenk H.P."/>
            <person name="Zhou Y."/>
            <person name="Lilburn T.G."/>
            <person name="Beck B.J."/>
            <person name="De Vos P."/>
            <person name="Vandamme P."/>
            <person name="Eisen J.A."/>
            <person name="Garrity G."/>
            <person name="Hugenholtz P."/>
            <person name="Kyrpides N.C."/>
        </authorList>
    </citation>
    <scope>NUCLEOTIDE SEQUENCE [LARGE SCALE GENOMIC DNA]</scope>
    <source>
        <strain evidence="1 2">CGMCC 1.2546</strain>
    </source>
</reference>
<evidence type="ECO:0000313" key="2">
    <source>
        <dbReference type="Proteomes" id="UP000317122"/>
    </source>
</evidence>